<feature type="transmembrane region" description="Helical" evidence="6">
    <location>
        <begin position="243"/>
        <end position="262"/>
    </location>
</feature>
<dbReference type="RefSeq" id="XP_013253596.1">
    <property type="nucleotide sequence ID" value="XM_013398142.1"/>
</dbReference>
<evidence type="ECO:0000256" key="6">
    <source>
        <dbReference type="SAM" id="Phobius"/>
    </source>
</evidence>
<evidence type="ECO:0000313" key="8">
    <source>
        <dbReference type="EMBL" id="KEF51006.1"/>
    </source>
</evidence>
<keyword evidence="2" id="KW-0238">DNA-binding</keyword>
<evidence type="ECO:0000313" key="9">
    <source>
        <dbReference type="Proteomes" id="UP000027920"/>
    </source>
</evidence>
<feature type="region of interest" description="Disordered" evidence="5">
    <location>
        <begin position="574"/>
        <end position="617"/>
    </location>
</feature>
<keyword evidence="6" id="KW-1133">Transmembrane helix</keyword>
<dbReference type="AlphaFoldDB" id="A0A072NTM7"/>
<evidence type="ECO:0000259" key="7">
    <source>
        <dbReference type="SMART" id="SM00906"/>
    </source>
</evidence>
<evidence type="ECO:0000256" key="5">
    <source>
        <dbReference type="SAM" id="MobiDB-lite"/>
    </source>
</evidence>
<proteinExistence type="predicted"/>
<evidence type="ECO:0000256" key="4">
    <source>
        <dbReference type="ARBA" id="ARBA00023242"/>
    </source>
</evidence>
<dbReference type="Proteomes" id="UP000027920">
    <property type="component" value="Unassembled WGS sequence"/>
</dbReference>
<sequence>MVSIPRRQKEALASRCALLERALAEAIPSDRERLKLLEYLQSADDHQAQALEDVDQEIAEDDQNVREGRILQDPDGTVRYLGESSGATFLNHLREYMATVFPLTFDSTGPTASNPDTAFISALGRYQTHDSRPLLTSSVDPLLLPTQEEALNMLTELRYCAQDGGDTFQSGGIYYWLNPQSLMLEYQAFLDANGALDMSPNMVLANAAFAVACQLNPHCAPGWESEYGQTFFARAKNSLGSPLDAFVVNDASVLALLSFYLLNNNRRDLAYIYVSVAMHILIVHGVHRAWMVDEHGKRLFWTVYILDRWLSCLMGRPALISDDAIKLDLPRDAGGLPPAAGLRAHVELARVSNYIVSNVYDISRHSDAPVKTTLCIHKAMGFLRSWHQSLVPVVQDTEENLKSDRGVCELHMAHNQLVILTVRPLLFIAVKKVTADMVLNGRATNHDISYQNELDLSAEVSRRNVHLWRSLLKLPRPARSSHTSIHYLFNAALTLQLYQILVESQAQGDYAEVGFVIAILDADDSTNKEYARDCSNVLTDLSSLMERLKGVDLSKAAGRGAISRGNGIALHPFTTAMSSPSEGTGTASASDSLSQYAHSRETNDALRPDQRTSSSFDSRETAYHELLSWLRTDELQQKFDFPHRLG</sequence>
<dbReference type="InterPro" id="IPR007219">
    <property type="entry name" value="XnlR_reg_dom"/>
</dbReference>
<dbReference type="OrthoDB" id="3266505at2759"/>
<keyword evidence="6" id="KW-0472">Membrane</keyword>
<keyword evidence="3" id="KW-0804">Transcription</keyword>
<dbReference type="GO" id="GO:0008270">
    <property type="term" value="F:zinc ion binding"/>
    <property type="evidence" value="ECO:0007669"/>
    <property type="project" value="InterPro"/>
</dbReference>
<organism evidence="8 9">
    <name type="scientific">Exophiala aquamarina CBS 119918</name>
    <dbReference type="NCBI Taxonomy" id="1182545"/>
    <lineage>
        <taxon>Eukaryota</taxon>
        <taxon>Fungi</taxon>
        <taxon>Dikarya</taxon>
        <taxon>Ascomycota</taxon>
        <taxon>Pezizomycotina</taxon>
        <taxon>Eurotiomycetes</taxon>
        <taxon>Chaetothyriomycetidae</taxon>
        <taxon>Chaetothyriales</taxon>
        <taxon>Herpotrichiellaceae</taxon>
        <taxon>Exophiala</taxon>
    </lineage>
</organism>
<evidence type="ECO:0000256" key="2">
    <source>
        <dbReference type="ARBA" id="ARBA00023125"/>
    </source>
</evidence>
<name>A0A072NTM7_9EURO</name>
<dbReference type="InterPro" id="IPR051127">
    <property type="entry name" value="Fungal_SecMet_Regulators"/>
</dbReference>
<dbReference type="VEuPathDB" id="FungiDB:A1O9_12932"/>
<feature type="compositionally biased region" description="Basic and acidic residues" evidence="5">
    <location>
        <begin position="598"/>
        <end position="610"/>
    </location>
</feature>
<keyword evidence="6" id="KW-0812">Transmembrane</keyword>
<dbReference type="EMBL" id="AMGV01000034">
    <property type="protein sequence ID" value="KEF51006.1"/>
    <property type="molecule type" value="Genomic_DNA"/>
</dbReference>
<protein>
    <recommendedName>
        <fullName evidence="7">Xylanolytic transcriptional activator regulatory domain-containing protein</fullName>
    </recommendedName>
</protein>
<keyword evidence="4" id="KW-0539">Nucleus</keyword>
<dbReference type="GO" id="GO:0006351">
    <property type="term" value="P:DNA-templated transcription"/>
    <property type="evidence" value="ECO:0007669"/>
    <property type="project" value="InterPro"/>
</dbReference>
<evidence type="ECO:0000256" key="3">
    <source>
        <dbReference type="ARBA" id="ARBA00023163"/>
    </source>
</evidence>
<keyword evidence="1" id="KW-0805">Transcription regulation</keyword>
<dbReference type="CDD" id="cd12148">
    <property type="entry name" value="fungal_TF_MHR"/>
    <property type="match status" value="1"/>
</dbReference>
<evidence type="ECO:0000256" key="1">
    <source>
        <dbReference type="ARBA" id="ARBA00023015"/>
    </source>
</evidence>
<dbReference type="STRING" id="1182545.A0A072NTM7"/>
<accession>A0A072NTM7</accession>
<dbReference type="GeneID" id="25287826"/>
<comment type="caution">
    <text evidence="8">The sequence shown here is derived from an EMBL/GenBank/DDBJ whole genome shotgun (WGS) entry which is preliminary data.</text>
</comment>
<dbReference type="PANTHER" id="PTHR47424">
    <property type="entry name" value="REGULATORY PROTEIN GAL4"/>
    <property type="match status" value="1"/>
</dbReference>
<dbReference type="HOGENOM" id="CLU_009888_1_0_1"/>
<feature type="domain" description="Xylanolytic transcriptional activator regulatory" evidence="7">
    <location>
        <begin position="270"/>
        <end position="336"/>
    </location>
</feature>
<dbReference type="SMART" id="SM00906">
    <property type="entry name" value="Fungal_trans"/>
    <property type="match status" value="1"/>
</dbReference>
<keyword evidence="9" id="KW-1185">Reference proteome</keyword>
<dbReference type="GO" id="GO:0003677">
    <property type="term" value="F:DNA binding"/>
    <property type="evidence" value="ECO:0007669"/>
    <property type="project" value="UniProtKB-KW"/>
</dbReference>
<gene>
    <name evidence="8" type="ORF">A1O9_12932</name>
</gene>
<dbReference type="Pfam" id="PF04082">
    <property type="entry name" value="Fungal_trans"/>
    <property type="match status" value="1"/>
</dbReference>
<dbReference type="PANTHER" id="PTHR47424:SF3">
    <property type="entry name" value="REGULATORY PROTEIN GAL4"/>
    <property type="match status" value="1"/>
</dbReference>
<feature type="compositionally biased region" description="Polar residues" evidence="5">
    <location>
        <begin position="575"/>
        <end position="597"/>
    </location>
</feature>
<reference evidence="8 9" key="1">
    <citation type="submission" date="2013-03" db="EMBL/GenBank/DDBJ databases">
        <title>The Genome Sequence of Exophiala aquamarina CBS 119918.</title>
        <authorList>
            <consortium name="The Broad Institute Genomics Platform"/>
            <person name="Cuomo C."/>
            <person name="de Hoog S."/>
            <person name="Gorbushina A."/>
            <person name="Walker B."/>
            <person name="Young S.K."/>
            <person name="Zeng Q."/>
            <person name="Gargeya S."/>
            <person name="Fitzgerald M."/>
            <person name="Haas B."/>
            <person name="Abouelleil A."/>
            <person name="Allen A.W."/>
            <person name="Alvarado L."/>
            <person name="Arachchi H.M."/>
            <person name="Berlin A.M."/>
            <person name="Chapman S.B."/>
            <person name="Gainer-Dewar J."/>
            <person name="Goldberg J."/>
            <person name="Griggs A."/>
            <person name="Gujja S."/>
            <person name="Hansen M."/>
            <person name="Howarth C."/>
            <person name="Imamovic A."/>
            <person name="Ireland A."/>
            <person name="Larimer J."/>
            <person name="McCowan C."/>
            <person name="Murphy C."/>
            <person name="Pearson M."/>
            <person name="Poon T.W."/>
            <person name="Priest M."/>
            <person name="Roberts A."/>
            <person name="Saif S."/>
            <person name="Shea T."/>
            <person name="Sisk P."/>
            <person name="Sykes S."/>
            <person name="Wortman J."/>
            <person name="Nusbaum C."/>
            <person name="Birren B."/>
        </authorList>
    </citation>
    <scope>NUCLEOTIDE SEQUENCE [LARGE SCALE GENOMIC DNA]</scope>
    <source>
        <strain evidence="8 9">CBS 119918</strain>
    </source>
</reference>
<feature type="transmembrane region" description="Helical" evidence="6">
    <location>
        <begin position="269"/>
        <end position="290"/>
    </location>
</feature>